<dbReference type="InterPro" id="IPR037493">
    <property type="entry name" value="ExoIII-like"/>
</dbReference>
<protein>
    <recommendedName>
        <fullName evidence="2">Craniofacial development protein 2</fullName>
    </recommendedName>
</protein>
<dbReference type="PANTHER" id="PTHR43250">
    <property type="entry name" value="EXODEOXYRIBONUCLEASE III"/>
    <property type="match status" value="1"/>
</dbReference>
<organism evidence="1">
    <name type="scientific">Cacopsylla melanoneura</name>
    <dbReference type="NCBI Taxonomy" id="428564"/>
    <lineage>
        <taxon>Eukaryota</taxon>
        <taxon>Metazoa</taxon>
        <taxon>Ecdysozoa</taxon>
        <taxon>Arthropoda</taxon>
        <taxon>Hexapoda</taxon>
        <taxon>Insecta</taxon>
        <taxon>Pterygota</taxon>
        <taxon>Neoptera</taxon>
        <taxon>Paraneoptera</taxon>
        <taxon>Hemiptera</taxon>
        <taxon>Sternorrhyncha</taxon>
        <taxon>Psylloidea</taxon>
        <taxon>Psyllidae</taxon>
        <taxon>Psyllinae</taxon>
        <taxon>Cacopsylla</taxon>
    </lineage>
</organism>
<dbReference type="GO" id="GO:0006281">
    <property type="term" value="P:DNA repair"/>
    <property type="evidence" value="ECO:0007669"/>
    <property type="project" value="InterPro"/>
</dbReference>
<reference evidence="1" key="1">
    <citation type="submission" date="2021-05" db="EMBL/GenBank/DDBJ databases">
        <authorList>
            <person name="Alioto T."/>
            <person name="Alioto T."/>
            <person name="Gomez Garrido J."/>
        </authorList>
    </citation>
    <scope>NUCLEOTIDE SEQUENCE</scope>
</reference>
<dbReference type="AlphaFoldDB" id="A0A8D8XAQ8"/>
<accession>A0A8D8XAQ8</accession>
<evidence type="ECO:0008006" key="2">
    <source>
        <dbReference type="Google" id="ProtNLM"/>
    </source>
</evidence>
<dbReference type="InterPro" id="IPR036691">
    <property type="entry name" value="Endo/exonu/phosph_ase_sf"/>
</dbReference>
<dbReference type="EMBL" id="HBUF01287276">
    <property type="protein sequence ID" value="CAG6688548.1"/>
    <property type="molecule type" value="Transcribed_RNA"/>
</dbReference>
<sequence>MSVRNHQTMKVSETATDPYCHVNGCSVRRRTKGKSEIKVRIATLNVGSMTGRGREVVDFMERRVQILCVQETRWIGNKSKELGGEYKLVYSGANKEGWNGVGIILDKEMKGKLTCVNRVSDRVMSVRVQLGDMVLNVLSVYAPQVNSDEEVKDAFWRDVECEAVK</sequence>
<dbReference type="GO" id="GO:0008311">
    <property type="term" value="F:double-stranded DNA 3'-5' DNA exonuclease activity"/>
    <property type="evidence" value="ECO:0007669"/>
    <property type="project" value="InterPro"/>
</dbReference>
<dbReference type="PANTHER" id="PTHR43250:SF2">
    <property type="entry name" value="EXODEOXYRIBONUCLEASE III"/>
    <property type="match status" value="1"/>
</dbReference>
<proteinExistence type="predicted"/>
<name>A0A8D8XAQ8_9HEMI</name>
<dbReference type="SUPFAM" id="SSF56219">
    <property type="entry name" value="DNase I-like"/>
    <property type="match status" value="1"/>
</dbReference>
<dbReference type="Gene3D" id="3.60.10.10">
    <property type="entry name" value="Endonuclease/exonuclease/phosphatase"/>
    <property type="match status" value="1"/>
</dbReference>
<evidence type="ECO:0000313" key="1">
    <source>
        <dbReference type="EMBL" id="CAG6688548.1"/>
    </source>
</evidence>